<feature type="transmembrane region" description="Helical" evidence="12">
    <location>
        <begin position="63"/>
        <end position="87"/>
    </location>
</feature>
<dbReference type="EMBL" id="JANBPT010000073">
    <property type="protein sequence ID" value="KAJ1928446.1"/>
    <property type="molecule type" value="Genomic_DNA"/>
</dbReference>
<dbReference type="PANTHER" id="PTHR46480:SF1">
    <property type="entry name" value="VOLTAGE-GATED HYDROGEN CHANNEL 1"/>
    <property type="match status" value="1"/>
</dbReference>
<dbReference type="Proteomes" id="UP001150569">
    <property type="component" value="Unassembled WGS sequence"/>
</dbReference>
<dbReference type="SUPFAM" id="SSF81324">
    <property type="entry name" value="Voltage-gated potassium channels"/>
    <property type="match status" value="1"/>
</dbReference>
<evidence type="ECO:0000256" key="5">
    <source>
        <dbReference type="ARBA" id="ARBA00022882"/>
    </source>
</evidence>
<dbReference type="GO" id="GO:0034702">
    <property type="term" value="C:monoatomic ion channel complex"/>
    <property type="evidence" value="ECO:0007669"/>
    <property type="project" value="UniProtKB-KW"/>
</dbReference>
<name>A0A9W8E1C5_9FUNG</name>
<evidence type="ECO:0000256" key="12">
    <source>
        <dbReference type="SAM" id="Phobius"/>
    </source>
</evidence>
<keyword evidence="3" id="KW-1003">Cell membrane</keyword>
<evidence type="ECO:0000256" key="11">
    <source>
        <dbReference type="SAM" id="MobiDB-lite"/>
    </source>
</evidence>
<keyword evidence="10" id="KW-0175">Coiled coil</keyword>
<dbReference type="InterPro" id="IPR031846">
    <property type="entry name" value="Hvcn1"/>
</dbReference>
<feature type="transmembrane region" description="Helical" evidence="12">
    <location>
        <begin position="99"/>
        <end position="127"/>
    </location>
</feature>
<dbReference type="OrthoDB" id="427456at2759"/>
<evidence type="ECO:0000256" key="1">
    <source>
        <dbReference type="ARBA" id="ARBA00004651"/>
    </source>
</evidence>
<dbReference type="InterPro" id="IPR027359">
    <property type="entry name" value="Volt_channel_dom_sf"/>
</dbReference>
<comment type="subcellular location">
    <subcellularLocation>
        <location evidence="1">Cell membrane</location>
        <topology evidence="1">Multi-pass membrane protein</topology>
    </subcellularLocation>
</comment>
<sequence length="239" mass="26965">MTGSNLASAQATDANVGDRRRLSMSSVSSASGLESGRLLNPSPEPRGLQQAAARALESPTAHWAVLSLVLMDLVIVLIEIGFSLFNLDQHIEQLWWFKILHFFSMAILIAFVGELVAKLLVFGWSYFLYGKEGWIHSFDALVVWLSLVVELALQGRQRELFSLLIILRLWRIVRVIDGVALTVQMSAEVREHELHVEIDRLRREVMQLRRTNRRLEGELRSLRARNSPVSAVPTTPASE</sequence>
<organism evidence="13 14">
    <name type="scientific">Tieghemiomyces parasiticus</name>
    <dbReference type="NCBI Taxonomy" id="78921"/>
    <lineage>
        <taxon>Eukaryota</taxon>
        <taxon>Fungi</taxon>
        <taxon>Fungi incertae sedis</taxon>
        <taxon>Zoopagomycota</taxon>
        <taxon>Kickxellomycotina</taxon>
        <taxon>Dimargaritomycetes</taxon>
        <taxon>Dimargaritales</taxon>
        <taxon>Dimargaritaceae</taxon>
        <taxon>Tieghemiomyces</taxon>
    </lineage>
</organism>
<evidence type="ECO:0008006" key="15">
    <source>
        <dbReference type="Google" id="ProtNLM"/>
    </source>
</evidence>
<protein>
    <recommendedName>
        <fullName evidence="15">Hydrogen voltage-gated channel 1</fullName>
    </recommendedName>
</protein>
<keyword evidence="8 12" id="KW-0472">Membrane</keyword>
<comment type="caution">
    <text evidence="13">The sequence shown here is derived from an EMBL/GenBank/DDBJ whole genome shotgun (WGS) entry which is preliminary data.</text>
</comment>
<evidence type="ECO:0000256" key="9">
    <source>
        <dbReference type="ARBA" id="ARBA00023303"/>
    </source>
</evidence>
<feature type="region of interest" description="Disordered" evidence="11">
    <location>
        <begin position="1"/>
        <end position="22"/>
    </location>
</feature>
<keyword evidence="14" id="KW-1185">Reference proteome</keyword>
<keyword evidence="6 12" id="KW-1133">Transmembrane helix</keyword>
<keyword evidence="2" id="KW-0813">Transport</keyword>
<evidence type="ECO:0000313" key="13">
    <source>
        <dbReference type="EMBL" id="KAJ1928446.1"/>
    </source>
</evidence>
<evidence type="ECO:0000256" key="3">
    <source>
        <dbReference type="ARBA" id="ARBA00022475"/>
    </source>
</evidence>
<evidence type="ECO:0000256" key="8">
    <source>
        <dbReference type="ARBA" id="ARBA00023136"/>
    </source>
</evidence>
<dbReference type="GO" id="GO:0005886">
    <property type="term" value="C:plasma membrane"/>
    <property type="evidence" value="ECO:0007669"/>
    <property type="project" value="UniProtKB-SubCell"/>
</dbReference>
<feature type="compositionally biased region" description="Polar residues" evidence="11">
    <location>
        <begin position="1"/>
        <end position="13"/>
    </location>
</feature>
<evidence type="ECO:0000256" key="4">
    <source>
        <dbReference type="ARBA" id="ARBA00022692"/>
    </source>
</evidence>
<evidence type="ECO:0000256" key="10">
    <source>
        <dbReference type="SAM" id="Coils"/>
    </source>
</evidence>
<evidence type="ECO:0000313" key="14">
    <source>
        <dbReference type="Proteomes" id="UP001150569"/>
    </source>
</evidence>
<dbReference type="GO" id="GO:0030171">
    <property type="term" value="F:voltage-gated proton channel activity"/>
    <property type="evidence" value="ECO:0007669"/>
    <property type="project" value="InterPro"/>
</dbReference>
<reference evidence="13" key="1">
    <citation type="submission" date="2022-07" db="EMBL/GenBank/DDBJ databases">
        <title>Phylogenomic reconstructions and comparative analyses of Kickxellomycotina fungi.</title>
        <authorList>
            <person name="Reynolds N.K."/>
            <person name="Stajich J.E."/>
            <person name="Barry K."/>
            <person name="Grigoriev I.V."/>
            <person name="Crous P."/>
            <person name="Smith M.E."/>
        </authorList>
    </citation>
    <scope>NUCLEOTIDE SEQUENCE</scope>
    <source>
        <strain evidence="13">RSA 861</strain>
    </source>
</reference>
<feature type="coiled-coil region" evidence="10">
    <location>
        <begin position="191"/>
        <end position="225"/>
    </location>
</feature>
<dbReference type="AlphaFoldDB" id="A0A9W8E1C5"/>
<keyword evidence="9" id="KW-0407">Ion channel</keyword>
<accession>A0A9W8E1C5</accession>
<gene>
    <name evidence="13" type="ORF">IWQ60_002058</name>
</gene>
<dbReference type="Gene3D" id="1.20.120.350">
    <property type="entry name" value="Voltage-gated potassium channels. Chain C"/>
    <property type="match status" value="1"/>
</dbReference>
<keyword evidence="4 12" id="KW-0812">Transmembrane</keyword>
<evidence type="ECO:0000256" key="6">
    <source>
        <dbReference type="ARBA" id="ARBA00022989"/>
    </source>
</evidence>
<keyword evidence="7" id="KW-0406">Ion transport</keyword>
<keyword evidence="5" id="KW-0851">Voltage-gated channel</keyword>
<dbReference type="PANTHER" id="PTHR46480">
    <property type="entry name" value="F20B24.22"/>
    <property type="match status" value="1"/>
</dbReference>
<evidence type="ECO:0000256" key="7">
    <source>
        <dbReference type="ARBA" id="ARBA00023065"/>
    </source>
</evidence>
<evidence type="ECO:0000256" key="2">
    <source>
        <dbReference type="ARBA" id="ARBA00022448"/>
    </source>
</evidence>
<proteinExistence type="predicted"/>